<feature type="domain" description="Transcription regulator AsnC/Lrp ligand binding" evidence="1">
    <location>
        <begin position="40"/>
        <end position="108"/>
    </location>
</feature>
<dbReference type="PANTHER" id="PTHR30154:SF34">
    <property type="entry name" value="TRANSCRIPTIONAL REGULATOR AZLB"/>
    <property type="match status" value="1"/>
</dbReference>
<dbReference type="InterPro" id="IPR019887">
    <property type="entry name" value="Tscrpt_reg_AsnC/Lrp_C"/>
</dbReference>
<name>A0A0F9ESG2_9ZZZZ</name>
<dbReference type="SUPFAM" id="SSF54909">
    <property type="entry name" value="Dimeric alpha+beta barrel"/>
    <property type="match status" value="1"/>
</dbReference>
<dbReference type="GO" id="GO:0043200">
    <property type="term" value="P:response to amino acid"/>
    <property type="evidence" value="ECO:0007669"/>
    <property type="project" value="TreeGrafter"/>
</dbReference>
<dbReference type="InterPro" id="IPR019888">
    <property type="entry name" value="Tscrpt_reg_AsnC-like"/>
</dbReference>
<evidence type="ECO:0000259" key="1">
    <source>
        <dbReference type="Pfam" id="PF01037"/>
    </source>
</evidence>
<dbReference type="GO" id="GO:0005829">
    <property type="term" value="C:cytosol"/>
    <property type="evidence" value="ECO:0007669"/>
    <property type="project" value="TreeGrafter"/>
</dbReference>
<dbReference type="GO" id="GO:0043565">
    <property type="term" value="F:sequence-specific DNA binding"/>
    <property type="evidence" value="ECO:0007669"/>
    <property type="project" value="TreeGrafter"/>
</dbReference>
<evidence type="ECO:0000313" key="2">
    <source>
        <dbReference type="EMBL" id="KKL76949.1"/>
    </source>
</evidence>
<dbReference type="Pfam" id="PF01037">
    <property type="entry name" value="AsnC_trans_reg"/>
    <property type="match status" value="1"/>
</dbReference>
<dbReference type="SMART" id="SM00344">
    <property type="entry name" value="HTH_ASNC"/>
    <property type="match status" value="1"/>
</dbReference>
<dbReference type="AlphaFoldDB" id="A0A0F9ESG2"/>
<feature type="non-terminal residue" evidence="2">
    <location>
        <position position="112"/>
    </location>
</feature>
<dbReference type="EMBL" id="LAZR01023894">
    <property type="protein sequence ID" value="KKL76949.1"/>
    <property type="molecule type" value="Genomic_DNA"/>
</dbReference>
<dbReference type="InterPro" id="IPR011008">
    <property type="entry name" value="Dimeric_a/b-barrel"/>
</dbReference>
<dbReference type="Gene3D" id="3.30.70.920">
    <property type="match status" value="1"/>
</dbReference>
<sequence length="112" mass="13127">MLKKLRKARIQRLKKGLIKKYVALIDCRQLGYREMVMVSLRVNATKPLELVKFEIENMEKIKYAYVVTGEYPLFIMAKCLDHQDSMGLIETLRNLPGVEEVKTEIVLDRIKK</sequence>
<protein>
    <recommendedName>
        <fullName evidence="1">Transcription regulator AsnC/Lrp ligand binding domain-containing protein</fullName>
    </recommendedName>
</protein>
<proteinExistence type="predicted"/>
<organism evidence="2">
    <name type="scientific">marine sediment metagenome</name>
    <dbReference type="NCBI Taxonomy" id="412755"/>
    <lineage>
        <taxon>unclassified sequences</taxon>
        <taxon>metagenomes</taxon>
        <taxon>ecological metagenomes</taxon>
    </lineage>
</organism>
<dbReference type="PANTHER" id="PTHR30154">
    <property type="entry name" value="LEUCINE-RESPONSIVE REGULATORY PROTEIN"/>
    <property type="match status" value="1"/>
</dbReference>
<gene>
    <name evidence="2" type="ORF">LCGC14_2039810</name>
</gene>
<comment type="caution">
    <text evidence="2">The sequence shown here is derived from an EMBL/GenBank/DDBJ whole genome shotgun (WGS) entry which is preliminary data.</text>
</comment>
<reference evidence="2" key="1">
    <citation type="journal article" date="2015" name="Nature">
        <title>Complex archaea that bridge the gap between prokaryotes and eukaryotes.</title>
        <authorList>
            <person name="Spang A."/>
            <person name="Saw J.H."/>
            <person name="Jorgensen S.L."/>
            <person name="Zaremba-Niedzwiedzka K."/>
            <person name="Martijn J."/>
            <person name="Lind A.E."/>
            <person name="van Eijk R."/>
            <person name="Schleper C."/>
            <person name="Guy L."/>
            <person name="Ettema T.J."/>
        </authorList>
    </citation>
    <scope>NUCLEOTIDE SEQUENCE</scope>
</reference>
<accession>A0A0F9ESG2</accession>